<evidence type="ECO:0000313" key="1">
    <source>
        <dbReference type="EMBL" id="MBX70399.1"/>
    </source>
</evidence>
<proteinExistence type="predicted"/>
<reference evidence="1" key="1">
    <citation type="submission" date="2018-02" db="EMBL/GenBank/DDBJ databases">
        <title>Rhizophora mucronata_Transcriptome.</title>
        <authorList>
            <person name="Meera S.P."/>
            <person name="Sreeshan A."/>
            <person name="Augustine A."/>
        </authorList>
    </citation>
    <scope>NUCLEOTIDE SEQUENCE</scope>
    <source>
        <tissue evidence="1">Leaf</tissue>
    </source>
</reference>
<accession>A0A2P2QTQ2</accession>
<sequence>MLFACVACPYIVLNMKSPFNCVVLVESSLVLIYKCCLQLQFPYDRHISSAYNCLYLSFFRI</sequence>
<name>A0A2P2QTQ2_RHIMU</name>
<dbReference type="AlphaFoldDB" id="A0A2P2QTQ2"/>
<organism evidence="1">
    <name type="scientific">Rhizophora mucronata</name>
    <name type="common">Asiatic mangrove</name>
    <dbReference type="NCBI Taxonomy" id="61149"/>
    <lineage>
        <taxon>Eukaryota</taxon>
        <taxon>Viridiplantae</taxon>
        <taxon>Streptophyta</taxon>
        <taxon>Embryophyta</taxon>
        <taxon>Tracheophyta</taxon>
        <taxon>Spermatophyta</taxon>
        <taxon>Magnoliopsida</taxon>
        <taxon>eudicotyledons</taxon>
        <taxon>Gunneridae</taxon>
        <taxon>Pentapetalae</taxon>
        <taxon>rosids</taxon>
        <taxon>fabids</taxon>
        <taxon>Malpighiales</taxon>
        <taxon>Rhizophoraceae</taxon>
        <taxon>Rhizophora</taxon>
    </lineage>
</organism>
<protein>
    <submittedName>
        <fullName evidence="1">Uncharacterized protein</fullName>
    </submittedName>
</protein>
<dbReference type="EMBL" id="GGEC01089915">
    <property type="protein sequence ID" value="MBX70399.1"/>
    <property type="molecule type" value="Transcribed_RNA"/>
</dbReference>